<comment type="catalytic activity">
    <reaction evidence="7">
        <text>P(1),P(3)-bis(5'-adenosyl) triphosphate + H2O = AMP + ADP + 2 H(+)</text>
        <dbReference type="Rhea" id="RHEA:13893"/>
        <dbReference type="ChEBI" id="CHEBI:15377"/>
        <dbReference type="ChEBI" id="CHEBI:15378"/>
        <dbReference type="ChEBI" id="CHEBI:58529"/>
        <dbReference type="ChEBI" id="CHEBI:456215"/>
        <dbReference type="ChEBI" id="CHEBI:456216"/>
        <dbReference type="EC" id="3.6.1.29"/>
    </reaction>
</comment>
<feature type="binding site" evidence="4">
    <location>
        <begin position="117"/>
        <end position="120"/>
    </location>
    <ligand>
        <name>substrate</name>
    </ligand>
</feature>
<evidence type="ECO:0000256" key="7">
    <source>
        <dbReference type="RuleBase" id="RU366076"/>
    </source>
</evidence>
<feature type="short sequence motif" description="Histidine triad motif" evidence="6">
    <location>
        <begin position="122"/>
        <end position="126"/>
    </location>
</feature>
<dbReference type="EC" id="3.6.1.29" evidence="7"/>
<dbReference type="GO" id="GO:0000166">
    <property type="term" value="F:nucleotide binding"/>
    <property type="evidence" value="ECO:0007669"/>
    <property type="project" value="UniProtKB-KW"/>
</dbReference>
<dbReference type="CDD" id="cd01275">
    <property type="entry name" value="FHIT"/>
    <property type="match status" value="1"/>
</dbReference>
<dbReference type="InterPro" id="IPR039383">
    <property type="entry name" value="FHIT"/>
</dbReference>
<comment type="caution">
    <text evidence="10">The sequence shown here is derived from an EMBL/GenBank/DDBJ whole genome shotgun (WGS) entry which is preliminary data.</text>
</comment>
<gene>
    <name evidence="10" type="ORF">QTJ16_001405</name>
</gene>
<dbReference type="InterPro" id="IPR051884">
    <property type="entry name" value="Bis(5'-adenosyl)-TPase_reg"/>
</dbReference>
<dbReference type="AlphaFoldDB" id="A0AAD9WGH8"/>
<dbReference type="SUPFAM" id="SSF54197">
    <property type="entry name" value="HIT-like"/>
    <property type="match status" value="1"/>
</dbReference>
<evidence type="ECO:0000259" key="9">
    <source>
        <dbReference type="PROSITE" id="PS51084"/>
    </source>
</evidence>
<keyword evidence="2 7" id="KW-0378">Hydrolase</keyword>
<evidence type="ECO:0000256" key="5">
    <source>
        <dbReference type="PIRSR" id="PIRSR639383-3"/>
    </source>
</evidence>
<dbReference type="PANTHER" id="PTHR46243">
    <property type="entry name" value="BIS(5'-ADENOSYL)-TRIPHOSPHATASE"/>
    <property type="match status" value="1"/>
</dbReference>
<dbReference type="Gene3D" id="3.30.428.10">
    <property type="entry name" value="HIT-like"/>
    <property type="match status" value="1"/>
</dbReference>
<evidence type="ECO:0000256" key="8">
    <source>
        <dbReference type="SAM" id="MobiDB-lite"/>
    </source>
</evidence>
<protein>
    <recommendedName>
        <fullName evidence="7">Bis(5'-adenosyl)-triphosphatase</fullName>
        <ecNumber evidence="7">3.6.1.29</ecNumber>
    </recommendedName>
</protein>
<feature type="binding site" evidence="4">
    <location>
        <position position="126"/>
    </location>
    <ligand>
        <name>substrate</name>
    </ligand>
</feature>
<dbReference type="Pfam" id="PF01230">
    <property type="entry name" value="HIT"/>
    <property type="match status" value="1"/>
</dbReference>
<dbReference type="PANTHER" id="PTHR46243:SF1">
    <property type="entry name" value="BIS(5'-ADENOSYL)-TRIPHOSPHATASE"/>
    <property type="match status" value="1"/>
</dbReference>
<feature type="domain" description="HIT" evidence="9">
    <location>
        <begin position="30"/>
        <end position="138"/>
    </location>
</feature>
<evidence type="ECO:0000313" key="10">
    <source>
        <dbReference type="EMBL" id="KAK2630585.1"/>
    </source>
</evidence>
<dbReference type="Proteomes" id="UP001285354">
    <property type="component" value="Unassembled WGS sequence"/>
</dbReference>
<sequence>MILRSFLQPRSRKQPRSLLRFRAMSRSTGSLVYFGPYEVTNEVFYRTALCYAIVNIKPIMPGHVLVIPFRKVQYLGELNSDEVTEVFTTVQKVQKMLAKTYDTTDANVAIQDGPDAGQTVPHFHCHIIPRTRGNDTGDKIYEMLQGEEGNVGGGLWDQTRPPPNVGKFPHIEDADRKPRSKEQMQKEAAFFEKQMALSG</sequence>
<evidence type="ECO:0000313" key="11">
    <source>
        <dbReference type="Proteomes" id="UP001285354"/>
    </source>
</evidence>
<evidence type="ECO:0000256" key="4">
    <source>
        <dbReference type="PIRSR" id="PIRSR639383-2"/>
    </source>
</evidence>
<accession>A0AAD9WGH8</accession>
<feature type="compositionally biased region" description="Basic and acidic residues" evidence="8">
    <location>
        <begin position="169"/>
        <end position="185"/>
    </location>
</feature>
<keyword evidence="1 7" id="KW-0547">Nucleotide-binding</keyword>
<keyword evidence="11" id="KW-1185">Reference proteome</keyword>
<name>A0AAD9WGH8_9HELO</name>
<proteinExistence type="predicted"/>
<dbReference type="InterPro" id="IPR011146">
    <property type="entry name" value="HIT-like"/>
</dbReference>
<dbReference type="GO" id="GO:0047710">
    <property type="term" value="F:bis(5'-adenosyl)-triphosphatase activity"/>
    <property type="evidence" value="ECO:0007669"/>
    <property type="project" value="UniProtKB-UniRule"/>
</dbReference>
<evidence type="ECO:0000256" key="2">
    <source>
        <dbReference type="ARBA" id="ARBA00022801"/>
    </source>
</evidence>
<dbReference type="FunFam" id="3.30.428.10:FF:000011">
    <property type="entry name" value="Fragile histidine triad"/>
    <property type="match status" value="1"/>
</dbReference>
<evidence type="ECO:0000256" key="1">
    <source>
        <dbReference type="ARBA" id="ARBA00022741"/>
    </source>
</evidence>
<feature type="site" description="Important for induction of apoptosis" evidence="5">
    <location>
        <position position="141"/>
    </location>
</feature>
<dbReference type="EMBL" id="JAUBYV010000001">
    <property type="protein sequence ID" value="KAK2630585.1"/>
    <property type="molecule type" value="Genomic_DNA"/>
</dbReference>
<reference evidence="10" key="1">
    <citation type="submission" date="2023-06" db="EMBL/GenBank/DDBJ databases">
        <title>Draft genome of Marssonina rosae.</title>
        <authorList>
            <person name="Cheng Q."/>
        </authorList>
    </citation>
    <scope>NUCLEOTIDE SEQUENCE</scope>
    <source>
        <strain evidence="10">R4</strain>
    </source>
</reference>
<comment type="cofactor">
    <cofactor evidence="7">
        <name>Mn(2+)</name>
        <dbReference type="ChEBI" id="CHEBI:29035"/>
    </cofactor>
</comment>
<feature type="binding site" evidence="4">
    <location>
        <position position="55"/>
    </location>
    <ligand>
        <name>substrate</name>
    </ligand>
</feature>
<evidence type="ECO:0000256" key="3">
    <source>
        <dbReference type="PIRSR" id="PIRSR639383-1"/>
    </source>
</evidence>
<dbReference type="InterPro" id="IPR036265">
    <property type="entry name" value="HIT-like_sf"/>
</dbReference>
<feature type="region of interest" description="Disordered" evidence="8">
    <location>
        <begin position="161"/>
        <end position="185"/>
    </location>
</feature>
<dbReference type="PROSITE" id="PS51084">
    <property type="entry name" value="HIT_2"/>
    <property type="match status" value="1"/>
</dbReference>
<organism evidence="10 11">
    <name type="scientific">Diplocarpon rosae</name>
    <dbReference type="NCBI Taxonomy" id="946125"/>
    <lineage>
        <taxon>Eukaryota</taxon>
        <taxon>Fungi</taxon>
        <taxon>Dikarya</taxon>
        <taxon>Ascomycota</taxon>
        <taxon>Pezizomycotina</taxon>
        <taxon>Leotiomycetes</taxon>
        <taxon>Helotiales</taxon>
        <taxon>Drepanopezizaceae</taxon>
        <taxon>Diplocarpon</taxon>
    </lineage>
</organism>
<feature type="binding site" evidence="4">
    <location>
        <position position="111"/>
    </location>
    <ligand>
        <name>substrate</name>
    </ligand>
</feature>
<evidence type="ECO:0000256" key="6">
    <source>
        <dbReference type="PROSITE-ProRule" id="PRU00464"/>
    </source>
</evidence>
<feature type="active site" description="Tele-AMP-histidine intermediate" evidence="3">
    <location>
        <position position="124"/>
    </location>
</feature>